<proteinExistence type="predicted"/>
<dbReference type="AlphaFoldDB" id="A0AAD3XVX8"/>
<reference evidence="2" key="1">
    <citation type="submission" date="2023-05" db="EMBL/GenBank/DDBJ databases">
        <title>Nepenthes gracilis genome sequencing.</title>
        <authorList>
            <person name="Fukushima K."/>
        </authorList>
    </citation>
    <scope>NUCLEOTIDE SEQUENCE</scope>
    <source>
        <strain evidence="2">SING2019-196</strain>
    </source>
</reference>
<keyword evidence="3" id="KW-1185">Reference proteome</keyword>
<evidence type="ECO:0000313" key="3">
    <source>
        <dbReference type="Proteomes" id="UP001279734"/>
    </source>
</evidence>
<sequence>MRLGPGVKVSFVLVLLCSTAEDGAAGLGAGAFCCRALQCLCVNYGMQTEMHFLLPDAAAAIHREVGSCEWKIALPKCRPLPSSSSADLPFEVDCPGLAGMVSADSLMKATASVSSPVQQPKDVDYELVFEAPAGADQELPEKSGSGAVHPVDPSVVHPFDASPFKPLEKAPSSKVVRFAPEILSDAQSWQFVFAVVWMVLLIECRVSFCCGCSLDKCKGHPWADYVDFKLWLDSEGLMMSDDAAVWLLKLPIALPDWVCGR</sequence>
<dbReference type="Proteomes" id="UP001279734">
    <property type="component" value="Unassembled WGS sequence"/>
</dbReference>
<feature type="chain" id="PRO_5041973587" evidence="1">
    <location>
        <begin position="26"/>
        <end position="261"/>
    </location>
</feature>
<accession>A0AAD3XVX8</accession>
<keyword evidence="1" id="KW-0732">Signal</keyword>
<feature type="signal peptide" evidence="1">
    <location>
        <begin position="1"/>
        <end position="25"/>
    </location>
</feature>
<protein>
    <submittedName>
        <fullName evidence="2">Uncharacterized protein</fullName>
    </submittedName>
</protein>
<organism evidence="2 3">
    <name type="scientific">Nepenthes gracilis</name>
    <name type="common">Slender pitcher plant</name>
    <dbReference type="NCBI Taxonomy" id="150966"/>
    <lineage>
        <taxon>Eukaryota</taxon>
        <taxon>Viridiplantae</taxon>
        <taxon>Streptophyta</taxon>
        <taxon>Embryophyta</taxon>
        <taxon>Tracheophyta</taxon>
        <taxon>Spermatophyta</taxon>
        <taxon>Magnoliopsida</taxon>
        <taxon>eudicotyledons</taxon>
        <taxon>Gunneridae</taxon>
        <taxon>Pentapetalae</taxon>
        <taxon>Caryophyllales</taxon>
        <taxon>Nepenthaceae</taxon>
        <taxon>Nepenthes</taxon>
    </lineage>
</organism>
<evidence type="ECO:0000256" key="1">
    <source>
        <dbReference type="SAM" id="SignalP"/>
    </source>
</evidence>
<dbReference type="EMBL" id="BSYO01000021">
    <property type="protein sequence ID" value="GMH19587.1"/>
    <property type="molecule type" value="Genomic_DNA"/>
</dbReference>
<comment type="caution">
    <text evidence="2">The sequence shown here is derived from an EMBL/GenBank/DDBJ whole genome shotgun (WGS) entry which is preliminary data.</text>
</comment>
<evidence type="ECO:0000313" key="2">
    <source>
        <dbReference type="EMBL" id="GMH19587.1"/>
    </source>
</evidence>
<gene>
    <name evidence="2" type="ORF">Nepgr_021428</name>
</gene>
<name>A0AAD3XVX8_NEPGR</name>